<reference evidence="7" key="1">
    <citation type="submission" date="2022-01" db="EMBL/GenBank/DDBJ databases">
        <authorList>
            <person name="King R."/>
        </authorList>
    </citation>
    <scope>NUCLEOTIDE SEQUENCE</scope>
</reference>
<protein>
    <recommendedName>
        <fullName evidence="6">RDD domain-containing protein</fullName>
    </recommendedName>
</protein>
<dbReference type="InterPro" id="IPR010432">
    <property type="entry name" value="RDD"/>
</dbReference>
<dbReference type="GO" id="GO:0016020">
    <property type="term" value="C:membrane"/>
    <property type="evidence" value="ECO:0007669"/>
    <property type="project" value="UniProtKB-SubCell"/>
</dbReference>
<feature type="domain" description="RDD" evidence="6">
    <location>
        <begin position="174"/>
        <end position="335"/>
    </location>
</feature>
<evidence type="ECO:0000256" key="2">
    <source>
        <dbReference type="ARBA" id="ARBA00022692"/>
    </source>
</evidence>
<comment type="subcellular location">
    <subcellularLocation>
        <location evidence="1">Membrane</location>
        <topology evidence="1">Multi-pass membrane protein</topology>
    </subcellularLocation>
</comment>
<organism evidence="7 8">
    <name type="scientific">Phaedon cochleariae</name>
    <name type="common">Mustard beetle</name>
    <dbReference type="NCBI Taxonomy" id="80249"/>
    <lineage>
        <taxon>Eukaryota</taxon>
        <taxon>Metazoa</taxon>
        <taxon>Ecdysozoa</taxon>
        <taxon>Arthropoda</taxon>
        <taxon>Hexapoda</taxon>
        <taxon>Insecta</taxon>
        <taxon>Pterygota</taxon>
        <taxon>Neoptera</taxon>
        <taxon>Endopterygota</taxon>
        <taxon>Coleoptera</taxon>
        <taxon>Polyphaga</taxon>
        <taxon>Cucujiformia</taxon>
        <taxon>Chrysomeloidea</taxon>
        <taxon>Chrysomelidae</taxon>
        <taxon>Chrysomelinae</taxon>
        <taxon>Chrysomelini</taxon>
        <taxon>Phaedon</taxon>
    </lineage>
</organism>
<dbReference type="Proteomes" id="UP001153737">
    <property type="component" value="Chromosome 14"/>
</dbReference>
<evidence type="ECO:0000313" key="8">
    <source>
        <dbReference type="Proteomes" id="UP001153737"/>
    </source>
</evidence>
<dbReference type="OrthoDB" id="10061042at2759"/>
<evidence type="ECO:0000256" key="1">
    <source>
        <dbReference type="ARBA" id="ARBA00004141"/>
    </source>
</evidence>
<name>A0A9P0DL25_PHACE</name>
<evidence type="ECO:0000256" key="3">
    <source>
        <dbReference type="ARBA" id="ARBA00022989"/>
    </source>
</evidence>
<feature type="transmembrane region" description="Helical" evidence="5">
    <location>
        <begin position="187"/>
        <end position="215"/>
    </location>
</feature>
<dbReference type="InterPro" id="IPR039871">
    <property type="entry name" value="FAM8A1"/>
</dbReference>
<feature type="transmembrane region" description="Helical" evidence="5">
    <location>
        <begin position="306"/>
        <end position="325"/>
    </location>
</feature>
<proteinExistence type="predicted"/>
<accession>A0A9P0DL25</accession>
<evidence type="ECO:0000313" key="7">
    <source>
        <dbReference type="EMBL" id="CAH1153390.1"/>
    </source>
</evidence>
<dbReference type="EMBL" id="OU896720">
    <property type="protein sequence ID" value="CAH1153390.1"/>
    <property type="molecule type" value="Genomic_DNA"/>
</dbReference>
<gene>
    <name evidence="7" type="ORF">PHAECO_LOCUS4257</name>
</gene>
<keyword evidence="2 5" id="KW-0812">Transmembrane</keyword>
<sequence length="353" mass="41042">MCICHCRYLSLSLNDLVALTESSPEFINVKKCERQSRFCENREMVESDTFENKQNDTQAEDDVRRKEKMEREEYMEKLKKWLDDARLWHYNICAGLPVHSGDNSTIPDDTIHQVPNVYANLTHLNLWNQNAQNLFQQRFLFNGPDNRNLQNVFQTGTHIFQQNPTPSTYEFVIPPLWKRAIAELMDFLLLFLFKMALTFVLLESFDIIGMGFYGFELFQKNLENPQVAMPMAMELLTLELLHRIVVCAYETYFLQGRFFATPGKRYMGLMVITAESITPVPGRLTETIVATGATPLGWHKSLTRSALKNLFVGLFLPMCVAFYIFPHNRTGYDMMSNSVVVEYHQEFMLYNAI</sequence>
<keyword evidence="3 5" id="KW-1133">Transmembrane helix</keyword>
<evidence type="ECO:0000259" key="6">
    <source>
        <dbReference type="Pfam" id="PF06271"/>
    </source>
</evidence>
<evidence type="ECO:0000256" key="5">
    <source>
        <dbReference type="SAM" id="Phobius"/>
    </source>
</evidence>
<dbReference type="Pfam" id="PF06271">
    <property type="entry name" value="RDD"/>
    <property type="match status" value="1"/>
</dbReference>
<dbReference type="PANTHER" id="PTHR13659:SF5">
    <property type="entry name" value="PROTEIN FAM8A1"/>
    <property type="match status" value="1"/>
</dbReference>
<keyword evidence="4 5" id="KW-0472">Membrane</keyword>
<dbReference type="AlphaFoldDB" id="A0A9P0DL25"/>
<keyword evidence="8" id="KW-1185">Reference proteome</keyword>
<evidence type="ECO:0000256" key="4">
    <source>
        <dbReference type="ARBA" id="ARBA00023136"/>
    </source>
</evidence>
<reference evidence="7" key="2">
    <citation type="submission" date="2022-10" db="EMBL/GenBank/DDBJ databases">
        <authorList>
            <consortium name="ENA_rothamsted_submissions"/>
            <consortium name="culmorum"/>
            <person name="King R."/>
        </authorList>
    </citation>
    <scope>NUCLEOTIDE SEQUENCE</scope>
</reference>
<dbReference type="PANTHER" id="PTHR13659">
    <property type="entry name" value="AUTOSOMAL HIGHLY CONSERVED PROTEIN"/>
    <property type="match status" value="1"/>
</dbReference>